<dbReference type="Proteomes" id="UP001209570">
    <property type="component" value="Unassembled WGS sequence"/>
</dbReference>
<sequence length="233" mass="26436">MDARRGVEVKPPRKDVELKRLAKFYAVDRPPRKRLRTLLEFLRSPSGGADGNLVGTVQQLLVGAHKETGSAADNSALLSEFWSDAGNCGMLFDVLSDCVAELEMFIPLIHEGWKSHGFTLLFSKLLKRDNHALIKKYAFRESVDFSPYGGGSIQLPDKFVNQGVHVEGWIRSTPTQAEEPVDMLKFIMDLSLEREDAKVLTNPKVNHKARGDRFEFWTELIMRFYMPLLCQSH</sequence>
<dbReference type="EMBL" id="JAKCXM010000195">
    <property type="protein sequence ID" value="KAJ0399059.1"/>
    <property type="molecule type" value="Genomic_DNA"/>
</dbReference>
<accession>A0AAD5LHY5</accession>
<comment type="caution">
    <text evidence="1">The sequence shown here is derived from an EMBL/GenBank/DDBJ whole genome shotgun (WGS) entry which is preliminary data.</text>
</comment>
<proteinExistence type="predicted"/>
<protein>
    <submittedName>
        <fullName evidence="1">Uncharacterized protein</fullName>
    </submittedName>
</protein>
<reference evidence="1" key="1">
    <citation type="submission" date="2021-12" db="EMBL/GenBank/DDBJ databases">
        <title>Prjna785345.</title>
        <authorList>
            <person name="Rujirawat T."/>
            <person name="Krajaejun T."/>
        </authorList>
    </citation>
    <scope>NUCLEOTIDE SEQUENCE</scope>
    <source>
        <strain evidence="1">Pi057C3</strain>
    </source>
</reference>
<evidence type="ECO:0000313" key="1">
    <source>
        <dbReference type="EMBL" id="KAJ0399059.1"/>
    </source>
</evidence>
<organism evidence="1 2">
    <name type="scientific">Pythium insidiosum</name>
    <name type="common">Pythiosis disease agent</name>
    <dbReference type="NCBI Taxonomy" id="114742"/>
    <lineage>
        <taxon>Eukaryota</taxon>
        <taxon>Sar</taxon>
        <taxon>Stramenopiles</taxon>
        <taxon>Oomycota</taxon>
        <taxon>Peronosporomycetes</taxon>
        <taxon>Pythiales</taxon>
        <taxon>Pythiaceae</taxon>
        <taxon>Pythium</taxon>
    </lineage>
</organism>
<name>A0AAD5LHY5_PYTIN</name>
<keyword evidence="2" id="KW-1185">Reference proteome</keyword>
<gene>
    <name evidence="1" type="ORF">P43SY_008679</name>
</gene>
<evidence type="ECO:0000313" key="2">
    <source>
        <dbReference type="Proteomes" id="UP001209570"/>
    </source>
</evidence>
<dbReference type="AlphaFoldDB" id="A0AAD5LHY5"/>